<reference evidence="1 2" key="1">
    <citation type="submission" date="2014-10" db="EMBL/GenBank/DDBJ databases">
        <title>Draft genome of the hookworm Ancylostoma caninum.</title>
        <authorList>
            <person name="Mitreva M."/>
        </authorList>
    </citation>
    <scope>NUCLEOTIDE SEQUENCE [LARGE SCALE GENOMIC DNA]</scope>
    <source>
        <strain evidence="1 2">Baltimore</strain>
    </source>
</reference>
<dbReference type="EMBL" id="JOJR01000043">
    <property type="protein sequence ID" value="RCN48727.1"/>
    <property type="molecule type" value="Genomic_DNA"/>
</dbReference>
<sequence>MPPRDPVATLAEGARPQHEDTPAHHLYRWVQFYRSNHDMFRMLRMQGAGYKSYMSITNVSIHLCTSVYVYM</sequence>
<evidence type="ECO:0000313" key="2">
    <source>
        <dbReference type="Proteomes" id="UP000252519"/>
    </source>
</evidence>
<dbReference type="Proteomes" id="UP000252519">
    <property type="component" value="Unassembled WGS sequence"/>
</dbReference>
<evidence type="ECO:0000313" key="1">
    <source>
        <dbReference type="EMBL" id="RCN48727.1"/>
    </source>
</evidence>
<protein>
    <submittedName>
        <fullName evidence="1">Uncharacterized protein</fullName>
    </submittedName>
</protein>
<organism evidence="1 2">
    <name type="scientific">Ancylostoma caninum</name>
    <name type="common">Dog hookworm</name>
    <dbReference type="NCBI Taxonomy" id="29170"/>
    <lineage>
        <taxon>Eukaryota</taxon>
        <taxon>Metazoa</taxon>
        <taxon>Ecdysozoa</taxon>
        <taxon>Nematoda</taxon>
        <taxon>Chromadorea</taxon>
        <taxon>Rhabditida</taxon>
        <taxon>Rhabditina</taxon>
        <taxon>Rhabditomorpha</taxon>
        <taxon>Strongyloidea</taxon>
        <taxon>Ancylostomatidae</taxon>
        <taxon>Ancylostomatinae</taxon>
        <taxon>Ancylostoma</taxon>
    </lineage>
</organism>
<gene>
    <name evidence="1" type="ORF">ANCCAN_05189</name>
</gene>
<comment type="caution">
    <text evidence="1">The sequence shown here is derived from an EMBL/GenBank/DDBJ whole genome shotgun (WGS) entry which is preliminary data.</text>
</comment>
<proteinExistence type="predicted"/>
<name>A0A368H0C8_ANCCA</name>
<accession>A0A368H0C8</accession>
<keyword evidence="2" id="KW-1185">Reference proteome</keyword>
<dbReference type="AlphaFoldDB" id="A0A368H0C8"/>